<dbReference type="AlphaFoldDB" id="A0AAU7DR55"/>
<sequence length="144" mass="16379">MSQIQTPVSRFFQSYAQKSSEDNIPAMVSQFADPFLSADPHGTHCVRTAEFAAALPKRKLLFDRLGCMPAVLEDLHETQLDSRYFLAKTTWRLDFAPRDSSQAVHILVDSTFLVDTGEQEFKIVMYMAHQDIMQILRDRGILPA</sequence>
<proteinExistence type="predicted"/>
<dbReference type="EMBL" id="CP121196">
    <property type="protein sequence ID" value="XBH19776.1"/>
    <property type="molecule type" value="Genomic_DNA"/>
</dbReference>
<reference evidence="1" key="1">
    <citation type="submission" date="2023-03" db="EMBL/GenBank/DDBJ databases">
        <title>Edaphobacter sp.</title>
        <authorList>
            <person name="Huber K.J."/>
            <person name="Papendorf J."/>
            <person name="Pilke C."/>
            <person name="Bunk B."/>
            <person name="Sproeer C."/>
            <person name="Pester M."/>
        </authorList>
    </citation>
    <scope>NUCLEOTIDE SEQUENCE</scope>
    <source>
        <strain evidence="1">DSM 110680</strain>
    </source>
</reference>
<evidence type="ECO:0008006" key="2">
    <source>
        <dbReference type="Google" id="ProtNLM"/>
    </source>
</evidence>
<organism evidence="1">
    <name type="scientific">Telmatobacter sp. DSM 110680</name>
    <dbReference type="NCBI Taxonomy" id="3036704"/>
    <lineage>
        <taxon>Bacteria</taxon>
        <taxon>Pseudomonadati</taxon>
        <taxon>Acidobacteriota</taxon>
        <taxon>Terriglobia</taxon>
        <taxon>Terriglobales</taxon>
        <taxon>Acidobacteriaceae</taxon>
        <taxon>Telmatobacter</taxon>
    </lineage>
</organism>
<gene>
    <name evidence="1" type="ORF">P8935_10770</name>
</gene>
<evidence type="ECO:0000313" key="1">
    <source>
        <dbReference type="EMBL" id="XBH19776.1"/>
    </source>
</evidence>
<dbReference type="RefSeq" id="WP_348264997.1">
    <property type="nucleotide sequence ID" value="NZ_CP121196.1"/>
</dbReference>
<accession>A0AAU7DR55</accession>
<name>A0AAU7DR55_9BACT</name>
<protein>
    <recommendedName>
        <fullName evidence="2">SnoaL-like domain-containing protein</fullName>
    </recommendedName>
</protein>